<evidence type="ECO:0000256" key="6">
    <source>
        <dbReference type="ARBA" id="ARBA00023065"/>
    </source>
</evidence>
<evidence type="ECO:0000256" key="5">
    <source>
        <dbReference type="ARBA" id="ARBA00022906"/>
    </source>
</evidence>
<dbReference type="GO" id="GO:0005524">
    <property type="term" value="F:ATP binding"/>
    <property type="evidence" value="ECO:0007669"/>
    <property type="project" value="UniProtKB-KW"/>
</dbReference>
<dbReference type="Pfam" id="PF00005">
    <property type="entry name" value="ABC_tran"/>
    <property type="match status" value="1"/>
</dbReference>
<evidence type="ECO:0000256" key="4">
    <source>
        <dbReference type="ARBA" id="ARBA00022840"/>
    </source>
</evidence>
<accession>A0AAP9JH10</accession>
<dbReference type="GO" id="GO:0006829">
    <property type="term" value="P:zinc ion transport"/>
    <property type="evidence" value="ECO:0007669"/>
    <property type="project" value="UniProtKB-KW"/>
</dbReference>
<keyword evidence="4 8" id="KW-0067">ATP-binding</keyword>
<evidence type="ECO:0000259" key="7">
    <source>
        <dbReference type="PROSITE" id="PS50893"/>
    </source>
</evidence>
<comment type="similarity">
    <text evidence="1">Belongs to the ABC transporter superfamily.</text>
</comment>
<dbReference type="InterPro" id="IPR017871">
    <property type="entry name" value="ABC_transporter-like_CS"/>
</dbReference>
<evidence type="ECO:0000256" key="2">
    <source>
        <dbReference type="ARBA" id="ARBA00022448"/>
    </source>
</evidence>
<protein>
    <submittedName>
        <fullName evidence="8">ABC transporter ATP-binding protein</fullName>
    </submittedName>
</protein>
<evidence type="ECO:0000256" key="3">
    <source>
        <dbReference type="ARBA" id="ARBA00022741"/>
    </source>
</evidence>
<reference evidence="8 9" key="1">
    <citation type="submission" date="2019-08" db="EMBL/GenBank/DDBJ databases">
        <title>Gluconobacter frateurii HD924 genome.</title>
        <authorList>
            <person name="Liu Y."/>
            <person name="Zhang P."/>
        </authorList>
    </citation>
    <scope>NUCLEOTIDE SEQUENCE [LARGE SCALE GENOMIC DNA]</scope>
    <source>
        <strain evidence="8 9">HD924</strain>
    </source>
</reference>
<feature type="domain" description="ABC transporter" evidence="7">
    <location>
        <begin position="10"/>
        <end position="234"/>
    </location>
</feature>
<dbReference type="Proteomes" id="UP000323560">
    <property type="component" value="Chromosome"/>
</dbReference>
<dbReference type="AlphaFoldDB" id="A0AAP9JH10"/>
<keyword evidence="6" id="KW-0406">Ion transport</keyword>
<dbReference type="PANTHER" id="PTHR42734:SF6">
    <property type="entry name" value="MOLYBDATE IMPORT ATP-BINDING PROTEIN MOLC"/>
    <property type="match status" value="1"/>
</dbReference>
<proteinExistence type="inferred from homology"/>
<keyword evidence="2" id="KW-0813">Transport</keyword>
<dbReference type="SUPFAM" id="SSF52540">
    <property type="entry name" value="P-loop containing nucleoside triphosphate hydrolases"/>
    <property type="match status" value="1"/>
</dbReference>
<evidence type="ECO:0000313" key="9">
    <source>
        <dbReference type="Proteomes" id="UP000323560"/>
    </source>
</evidence>
<dbReference type="Gene3D" id="3.40.50.300">
    <property type="entry name" value="P-loop containing nucleotide triphosphate hydrolases"/>
    <property type="match status" value="1"/>
</dbReference>
<dbReference type="InterPro" id="IPR003439">
    <property type="entry name" value="ABC_transporter-like_ATP-bd"/>
</dbReference>
<dbReference type="SMART" id="SM00382">
    <property type="entry name" value="AAA"/>
    <property type="match status" value="1"/>
</dbReference>
<evidence type="ECO:0000256" key="1">
    <source>
        <dbReference type="ARBA" id="ARBA00005417"/>
    </source>
</evidence>
<dbReference type="RefSeq" id="WP_148619181.1">
    <property type="nucleotide sequence ID" value="NZ_CP043043.1"/>
</dbReference>
<keyword evidence="5" id="KW-0864">Zinc transport</keyword>
<dbReference type="InterPro" id="IPR003593">
    <property type="entry name" value="AAA+_ATPase"/>
</dbReference>
<gene>
    <name evidence="8" type="ORF">FXF46_00485</name>
</gene>
<dbReference type="InterPro" id="IPR027417">
    <property type="entry name" value="P-loop_NTPase"/>
</dbReference>
<dbReference type="PROSITE" id="PS00211">
    <property type="entry name" value="ABC_TRANSPORTER_1"/>
    <property type="match status" value="1"/>
</dbReference>
<keyword evidence="5" id="KW-0862">Zinc</keyword>
<dbReference type="InterPro" id="IPR050153">
    <property type="entry name" value="Metal_Ion_Import_ABC"/>
</dbReference>
<evidence type="ECO:0000313" key="8">
    <source>
        <dbReference type="EMBL" id="QEH94909.1"/>
    </source>
</evidence>
<organism evidence="8 9">
    <name type="scientific">Gluconobacter thailandicus</name>
    <dbReference type="NCBI Taxonomy" id="257438"/>
    <lineage>
        <taxon>Bacteria</taxon>
        <taxon>Pseudomonadati</taxon>
        <taxon>Pseudomonadota</taxon>
        <taxon>Alphaproteobacteria</taxon>
        <taxon>Acetobacterales</taxon>
        <taxon>Acetobacteraceae</taxon>
        <taxon>Gluconobacter</taxon>
    </lineage>
</organism>
<dbReference type="GO" id="GO:0016887">
    <property type="term" value="F:ATP hydrolysis activity"/>
    <property type="evidence" value="ECO:0007669"/>
    <property type="project" value="InterPro"/>
</dbReference>
<name>A0AAP9JH10_GLUTH</name>
<dbReference type="EMBL" id="CP043043">
    <property type="protein sequence ID" value="QEH94909.1"/>
    <property type="molecule type" value="Genomic_DNA"/>
</dbReference>
<keyword evidence="3" id="KW-0547">Nucleotide-binding</keyword>
<dbReference type="PROSITE" id="PS50893">
    <property type="entry name" value="ABC_TRANSPORTER_2"/>
    <property type="match status" value="1"/>
</dbReference>
<sequence length="254" mass="28040">MIPQIPNPVIQVKNAGHWFTPSQWLFRNLGFTVNEGEITAILGPNGRGKTTLLKAISQSLHLREGLIEVESGPPGIVPQAAGTVSFSVLEMVLLGRSQHIGRFSSPSRKDYEKARKILHRLGLSELELRRFDHLSGGQKQLVLLARALACESRALILDEPGSALDLANQKMLLQTLRQLAIDDNLAILFTTHDPQHALAIADNVLMLLGSNDVIRGKPCEVFTEYSLEKLYGIKIHCISVDNIGKHQIAILPHF</sequence>
<dbReference type="KEGG" id="gti:FXF46_00485"/>
<dbReference type="PANTHER" id="PTHR42734">
    <property type="entry name" value="METAL TRANSPORT SYSTEM ATP-BINDING PROTEIN TM_0124-RELATED"/>
    <property type="match status" value="1"/>
</dbReference>